<feature type="domain" description="GS beta-grasp" evidence="6">
    <location>
        <begin position="12"/>
        <end position="94"/>
    </location>
</feature>
<protein>
    <submittedName>
        <fullName evidence="8">Uncharacterized protein</fullName>
    </submittedName>
</protein>
<dbReference type="PROSITE" id="PS00181">
    <property type="entry name" value="GLNA_ATP"/>
    <property type="match status" value="1"/>
</dbReference>
<evidence type="ECO:0000256" key="3">
    <source>
        <dbReference type="ARBA" id="ARBA00022741"/>
    </source>
</evidence>
<dbReference type="Gene3D" id="3.30.590.10">
    <property type="entry name" value="Glutamine synthetase/guanido kinase, catalytic domain"/>
    <property type="match status" value="1"/>
</dbReference>
<dbReference type="PANTHER" id="PTHR43785">
    <property type="entry name" value="GAMMA-GLUTAMYLPUTRESCINE SYNTHETASE"/>
    <property type="match status" value="1"/>
</dbReference>
<dbReference type="PROSITE" id="PS51987">
    <property type="entry name" value="GS_CATALYTIC"/>
    <property type="match status" value="1"/>
</dbReference>
<dbReference type="EMBL" id="UINC01052821">
    <property type="protein sequence ID" value="SVB68595.1"/>
    <property type="molecule type" value="Genomic_DNA"/>
</dbReference>
<dbReference type="InterPro" id="IPR036651">
    <property type="entry name" value="Gln_synt_N_sf"/>
</dbReference>
<keyword evidence="2" id="KW-0436">Ligase</keyword>
<dbReference type="NCBIfam" id="TIGR03105">
    <property type="entry name" value="gln_synth_III"/>
    <property type="match status" value="1"/>
</dbReference>
<proteinExistence type="predicted"/>
<keyword evidence="4" id="KW-0067">ATP-binding</keyword>
<dbReference type="SUPFAM" id="SSF54368">
    <property type="entry name" value="Glutamine synthetase, N-terminal domain"/>
    <property type="match status" value="1"/>
</dbReference>
<dbReference type="GO" id="GO:0005524">
    <property type="term" value="F:ATP binding"/>
    <property type="evidence" value="ECO:0007669"/>
    <property type="project" value="UniProtKB-KW"/>
</dbReference>
<keyword evidence="3" id="KW-0547">Nucleotide-binding</keyword>
<dbReference type="SUPFAM" id="SSF55931">
    <property type="entry name" value="Glutamine synthetase/guanido kinase"/>
    <property type="match status" value="1"/>
</dbReference>
<evidence type="ECO:0000259" key="7">
    <source>
        <dbReference type="PROSITE" id="PS51987"/>
    </source>
</evidence>
<dbReference type="InterPro" id="IPR027303">
    <property type="entry name" value="Gln_synth_gly_rich_site"/>
</dbReference>
<evidence type="ECO:0000256" key="1">
    <source>
        <dbReference type="ARBA" id="ARBA00001946"/>
    </source>
</evidence>
<dbReference type="InterPro" id="IPR008147">
    <property type="entry name" value="Gln_synt_N"/>
</dbReference>
<dbReference type="GO" id="GO:0006542">
    <property type="term" value="P:glutamine biosynthetic process"/>
    <property type="evidence" value="ECO:0007669"/>
    <property type="project" value="InterPro"/>
</dbReference>
<dbReference type="SMART" id="SM01230">
    <property type="entry name" value="Gln-synt_C"/>
    <property type="match status" value="1"/>
</dbReference>
<dbReference type="PANTHER" id="PTHR43785:SF14">
    <property type="entry name" value="GLUTAMINE SYNTHETASE"/>
    <property type="match status" value="1"/>
</dbReference>
<dbReference type="Pfam" id="PF00120">
    <property type="entry name" value="Gln-synt_C"/>
    <property type="match status" value="1"/>
</dbReference>
<dbReference type="GO" id="GO:0004356">
    <property type="term" value="F:glutamine synthetase activity"/>
    <property type="evidence" value="ECO:0007669"/>
    <property type="project" value="InterPro"/>
</dbReference>
<sequence length="452" mass="50934">MTIDLSKIAKQKKIKYFLISYVDFFGVLRSKLVPTQSIKEMQKEGAGFAGFSTYLDMSPADEDMVSIPDPSSLIQLPWQTDVGWLAGDLWMDGKPVEASPRVMLRNQIAKLAKKNMYLKSGVECEYFLITPDGDSIADKNDIADKPCYDQSALMRQYDLIKAICDSMIFLGWGPYQNDHEDANGQFEMNWNFSDCLRTADRHVFFKFMVKTLAEKKGVRATFMPKPFLKKTGNGCHAHLSIWNKKGKNLFADNKNELGLSKIAYNFMGGIMHSAEALSSWFNPTINSYKRINAPVTASGATWSPNTITYSGNNRTHMIRVPGPGRFELRLMDGATNPYLLQAGIIAAGLDGIEKKRSPGKPVYLNMYEESHKVKGVKKLPSSLKKSLEHLSNNKILKSAFGKTVIDSYIKLKNKEIKKYNSSMTKKLGFRGTQQSKKTNIITQWEKDNTLDC</sequence>
<dbReference type="Gene3D" id="3.10.20.70">
    <property type="entry name" value="Glutamine synthetase, N-terminal domain"/>
    <property type="match status" value="1"/>
</dbReference>
<keyword evidence="5" id="KW-0460">Magnesium</keyword>
<dbReference type="InterPro" id="IPR017536">
    <property type="entry name" value="Glutamine_synthetase_typeIII"/>
</dbReference>
<gene>
    <name evidence="8" type="ORF">METZ01_LOCUS221449</name>
</gene>
<evidence type="ECO:0000256" key="2">
    <source>
        <dbReference type="ARBA" id="ARBA00022598"/>
    </source>
</evidence>
<comment type="cofactor">
    <cofactor evidence="1">
        <name>Mg(2+)</name>
        <dbReference type="ChEBI" id="CHEBI:18420"/>
    </cofactor>
</comment>
<evidence type="ECO:0000256" key="5">
    <source>
        <dbReference type="ARBA" id="ARBA00022842"/>
    </source>
</evidence>
<dbReference type="InterPro" id="IPR014746">
    <property type="entry name" value="Gln_synth/guanido_kin_cat_dom"/>
</dbReference>
<feature type="domain" description="GS catalytic" evidence="7">
    <location>
        <begin position="100"/>
        <end position="452"/>
    </location>
</feature>
<dbReference type="InterPro" id="IPR008146">
    <property type="entry name" value="Gln_synth_cat_dom"/>
</dbReference>
<evidence type="ECO:0000256" key="4">
    <source>
        <dbReference type="ARBA" id="ARBA00022840"/>
    </source>
</evidence>
<name>A0A382G1D5_9ZZZZ</name>
<organism evidence="8">
    <name type="scientific">marine metagenome</name>
    <dbReference type="NCBI Taxonomy" id="408172"/>
    <lineage>
        <taxon>unclassified sequences</taxon>
        <taxon>metagenomes</taxon>
        <taxon>ecological metagenomes</taxon>
    </lineage>
</organism>
<evidence type="ECO:0000259" key="6">
    <source>
        <dbReference type="PROSITE" id="PS51986"/>
    </source>
</evidence>
<dbReference type="AlphaFoldDB" id="A0A382G1D5"/>
<reference evidence="8" key="1">
    <citation type="submission" date="2018-05" db="EMBL/GenBank/DDBJ databases">
        <authorList>
            <person name="Lanie J.A."/>
            <person name="Ng W.-L."/>
            <person name="Kazmierczak K.M."/>
            <person name="Andrzejewski T.M."/>
            <person name="Davidsen T.M."/>
            <person name="Wayne K.J."/>
            <person name="Tettelin H."/>
            <person name="Glass J.I."/>
            <person name="Rusch D."/>
            <person name="Podicherti R."/>
            <person name="Tsui H.-C.T."/>
            <person name="Winkler M.E."/>
        </authorList>
    </citation>
    <scope>NUCLEOTIDE SEQUENCE</scope>
</reference>
<accession>A0A382G1D5</accession>
<evidence type="ECO:0000313" key="8">
    <source>
        <dbReference type="EMBL" id="SVB68595.1"/>
    </source>
</evidence>
<dbReference type="PROSITE" id="PS51986">
    <property type="entry name" value="GS_BETA_GRASP"/>
    <property type="match status" value="1"/>
</dbReference>